<gene>
    <name evidence="4" type="ORF">GQ41_3240</name>
</gene>
<evidence type="ECO:0000259" key="2">
    <source>
        <dbReference type="Pfam" id="PF00501"/>
    </source>
</evidence>
<dbReference type="InterPro" id="IPR042099">
    <property type="entry name" value="ANL_N_sf"/>
</dbReference>
<dbReference type="InterPro" id="IPR020845">
    <property type="entry name" value="AMP-binding_CS"/>
</dbReference>
<dbReference type="InterPro" id="IPR050237">
    <property type="entry name" value="ATP-dep_AMP-bd_enzyme"/>
</dbReference>
<protein>
    <submittedName>
        <fullName evidence="4">Acyl-CoA synthetase (AMP-forming)/AMP-acid ligase II</fullName>
    </submittedName>
</protein>
<dbReference type="Pfam" id="PF00501">
    <property type="entry name" value="AMP-binding"/>
    <property type="match status" value="1"/>
</dbReference>
<evidence type="ECO:0000259" key="3">
    <source>
        <dbReference type="Pfam" id="PF13193"/>
    </source>
</evidence>
<keyword evidence="1" id="KW-1133">Transmembrane helix</keyword>
<dbReference type="SUPFAM" id="SSF56801">
    <property type="entry name" value="Acetyl-CoA synthetase-like"/>
    <property type="match status" value="1"/>
</dbReference>
<dbReference type="Gene3D" id="3.40.50.12780">
    <property type="entry name" value="N-terminal domain of ligase-like"/>
    <property type="match status" value="1"/>
</dbReference>
<reference evidence="4 5" key="1">
    <citation type="submission" date="2019-06" db="EMBL/GenBank/DDBJ databases">
        <title>A large-scale integrated study on North Sea by COGITO (Coastal Microbe Genomic &amp; Taxonomic Observatory).</title>
        <authorList>
            <person name="Teeling H."/>
        </authorList>
    </citation>
    <scope>NUCLEOTIDE SEQUENCE [LARGE SCALE GENOMIC DNA]</scope>
    <source>
        <strain evidence="4 5">MAR_2009_79</strain>
    </source>
</reference>
<dbReference type="RefSeq" id="WP_142190158.1">
    <property type="nucleotide sequence ID" value="NZ_VHIF01000001.1"/>
</dbReference>
<organism evidence="4 5">
    <name type="scientific">Arenibacter algicola</name>
    <dbReference type="NCBI Taxonomy" id="616991"/>
    <lineage>
        <taxon>Bacteria</taxon>
        <taxon>Pseudomonadati</taxon>
        <taxon>Bacteroidota</taxon>
        <taxon>Flavobacteriia</taxon>
        <taxon>Flavobacteriales</taxon>
        <taxon>Flavobacteriaceae</taxon>
        <taxon>Arenibacter</taxon>
    </lineage>
</organism>
<evidence type="ECO:0000256" key="1">
    <source>
        <dbReference type="SAM" id="Phobius"/>
    </source>
</evidence>
<dbReference type="PROSITE" id="PS00455">
    <property type="entry name" value="AMP_BINDING"/>
    <property type="match status" value="1"/>
</dbReference>
<dbReference type="InterPro" id="IPR045851">
    <property type="entry name" value="AMP-bd_C_sf"/>
</dbReference>
<evidence type="ECO:0000313" key="4">
    <source>
        <dbReference type="EMBL" id="TQO38585.1"/>
    </source>
</evidence>
<keyword evidence="1" id="KW-0812">Transmembrane</keyword>
<proteinExistence type="predicted"/>
<keyword evidence="1" id="KW-0472">Membrane</keyword>
<sequence>MTFSDKYIQAPQRLLGDGLINSAHRYPTKTAIIVKNTTYTYGQLNTDAMKLAHALIERGIEPGDRVAIYMENSWACAVSIFGASLAGAVFLVVNPQTKANKLQYILNDSGAKALIANIKLQRELQEACLDVMELNNVIVVGANSKIILNDSILIENFNDVLELVGRHDKIKLPQIIPNDLASLIYTSGSTGFPKGVMMTHQSMVFTIWSLIEYLRIDNDDRIMLVLPLAFDYGLYQLLMSVASGATLIMEPSFIFLGNIYKQVEENKATIFPGVPTTYAMMVASFRNKPFSLESIKKVTNTAASLPPDYIPILRKIFPNALIFKMYGLTECKRVSYLEPELLDEKVRSVGKAIPGTETFIMTIDGKKAKPNESGILYVRGPHIMVGYWNQEERSKKMLVPGELPWERVLCTHDLFKMDEEGFLYFLGRSDDIIKTRGEKVSPLEIENVLLKLKGVKESAVVGIPDEIQGQIIKAFISVDKGIHLTEKEVRKFCNAHLESFMVPEKIVFLDELPKSSNRKVDKKILMEND</sequence>
<dbReference type="Gene3D" id="3.30.300.30">
    <property type="match status" value="1"/>
</dbReference>
<feature type="domain" description="AMP-dependent synthetase/ligase" evidence="2">
    <location>
        <begin position="22"/>
        <end position="388"/>
    </location>
</feature>
<feature type="transmembrane region" description="Helical" evidence="1">
    <location>
        <begin position="74"/>
        <end position="93"/>
    </location>
</feature>
<dbReference type="Proteomes" id="UP000315363">
    <property type="component" value="Unassembled WGS sequence"/>
</dbReference>
<keyword evidence="4" id="KW-0436">Ligase</keyword>
<dbReference type="PANTHER" id="PTHR43767:SF10">
    <property type="entry name" value="SURFACTIN SYNTHASE SUBUNIT 1"/>
    <property type="match status" value="1"/>
</dbReference>
<accession>A0ABY3ADI9</accession>
<evidence type="ECO:0000313" key="5">
    <source>
        <dbReference type="Proteomes" id="UP000315363"/>
    </source>
</evidence>
<feature type="domain" description="AMP-binding enzyme C-terminal" evidence="3">
    <location>
        <begin position="444"/>
        <end position="519"/>
    </location>
</feature>
<keyword evidence="5" id="KW-1185">Reference proteome</keyword>
<dbReference type="PANTHER" id="PTHR43767">
    <property type="entry name" value="LONG-CHAIN-FATTY-ACID--COA LIGASE"/>
    <property type="match status" value="1"/>
</dbReference>
<name>A0ABY3ADI9_9FLAO</name>
<dbReference type="EMBL" id="VHIF01000001">
    <property type="protein sequence ID" value="TQO38585.1"/>
    <property type="molecule type" value="Genomic_DNA"/>
</dbReference>
<dbReference type="GO" id="GO:0016874">
    <property type="term" value="F:ligase activity"/>
    <property type="evidence" value="ECO:0007669"/>
    <property type="project" value="UniProtKB-KW"/>
</dbReference>
<dbReference type="InterPro" id="IPR000873">
    <property type="entry name" value="AMP-dep_synth/lig_dom"/>
</dbReference>
<dbReference type="InterPro" id="IPR025110">
    <property type="entry name" value="AMP-bd_C"/>
</dbReference>
<dbReference type="Pfam" id="PF13193">
    <property type="entry name" value="AMP-binding_C"/>
    <property type="match status" value="1"/>
</dbReference>
<comment type="caution">
    <text evidence="4">The sequence shown here is derived from an EMBL/GenBank/DDBJ whole genome shotgun (WGS) entry which is preliminary data.</text>
</comment>